<evidence type="ECO:0000313" key="2">
    <source>
        <dbReference type="Proteomes" id="UP000296049"/>
    </source>
</evidence>
<sequence>MDYYRKILRFAQAENFPDSFPRTQEPLHRGTSNLCLEVPFHRAPSCGFQLSTTQPGSSNVLWFQVPNTDGAHKTCATDRECTSSSALVMAINYFFHPQRHQEPIFLVNLASIFAIPFLSSSTPLEGPVFQAHNSQDLLERGGKVSRNKWEKTTEPVKTQFKSDSNEEWLLYCLLMRKIPDNGPKSLQRAFRALKASQGAAQLACRQGASLWQSTRRLQITEPAQDFSTAQAKLTVSPPKITDGTGLFLPATEKWGIAVERLTGSTLLILPPPGTDTSQLSQLLGLGILPIVSTPTLGAAAVSVNLFFPVLIRAKLGVEESLSASNIHRWEVFLHSSEFSCAVSHNRDYNAIWLHTAESLLEIREKYLNTLSKDSKFGYMLIAKMPEKQASQQTIGKTEAVYSLVYISRTETAIGKKKSKGNCLECMGINRISKEQNNFSEKAT</sequence>
<organism evidence="1 2">
    <name type="scientific">Anas platyrhynchos</name>
    <name type="common">Mallard</name>
    <name type="synonym">Anas boschas</name>
    <dbReference type="NCBI Taxonomy" id="8839"/>
    <lineage>
        <taxon>Eukaryota</taxon>
        <taxon>Metazoa</taxon>
        <taxon>Chordata</taxon>
        <taxon>Craniata</taxon>
        <taxon>Vertebrata</taxon>
        <taxon>Euteleostomi</taxon>
        <taxon>Archelosauria</taxon>
        <taxon>Archosauria</taxon>
        <taxon>Dinosauria</taxon>
        <taxon>Saurischia</taxon>
        <taxon>Theropoda</taxon>
        <taxon>Coelurosauria</taxon>
        <taxon>Aves</taxon>
        <taxon>Neognathae</taxon>
        <taxon>Galloanserae</taxon>
        <taxon>Anseriformes</taxon>
        <taxon>Anatidae</taxon>
        <taxon>Anatinae</taxon>
        <taxon>Anas</taxon>
    </lineage>
</organism>
<dbReference type="AlphaFoldDB" id="R0L7Q2"/>
<proteinExistence type="predicted"/>
<reference evidence="2" key="1">
    <citation type="journal article" date="2013" name="Nat. Genet.">
        <title>The duck genome and transcriptome provide insight into an avian influenza virus reservoir species.</title>
        <authorList>
            <person name="Huang Y."/>
            <person name="Li Y."/>
            <person name="Burt D.W."/>
            <person name="Chen H."/>
            <person name="Zhang Y."/>
            <person name="Qian W."/>
            <person name="Kim H."/>
            <person name="Gan S."/>
            <person name="Zhao Y."/>
            <person name="Li J."/>
            <person name="Yi K."/>
            <person name="Feng H."/>
            <person name="Zhu P."/>
            <person name="Li B."/>
            <person name="Liu Q."/>
            <person name="Fairley S."/>
            <person name="Magor K.E."/>
            <person name="Du Z."/>
            <person name="Hu X."/>
            <person name="Goodman L."/>
            <person name="Tafer H."/>
            <person name="Vignal A."/>
            <person name="Lee T."/>
            <person name="Kim K.W."/>
            <person name="Sheng Z."/>
            <person name="An Y."/>
            <person name="Searle S."/>
            <person name="Herrero J."/>
            <person name="Groenen M.A."/>
            <person name="Crooijmans R.P."/>
            <person name="Faraut T."/>
            <person name="Cai Q."/>
            <person name="Webster R.G."/>
            <person name="Aldridge J.R."/>
            <person name="Warren W.C."/>
            <person name="Bartschat S."/>
            <person name="Kehr S."/>
            <person name="Marz M."/>
            <person name="Stadler P.F."/>
            <person name="Smith J."/>
            <person name="Kraus R.H."/>
            <person name="Zhao Y."/>
            <person name="Ren L."/>
            <person name="Fei J."/>
            <person name="Morisson M."/>
            <person name="Kaiser P."/>
            <person name="Griffin D.K."/>
            <person name="Rao M."/>
            <person name="Pitel F."/>
            <person name="Wang J."/>
            <person name="Li N."/>
        </authorList>
    </citation>
    <scope>NUCLEOTIDE SEQUENCE [LARGE SCALE GENOMIC DNA]</scope>
</reference>
<dbReference type="Proteomes" id="UP000296049">
    <property type="component" value="Unassembled WGS sequence"/>
</dbReference>
<evidence type="ECO:0000313" key="1">
    <source>
        <dbReference type="EMBL" id="EOA97459.1"/>
    </source>
</evidence>
<keyword evidence="2" id="KW-1185">Reference proteome</keyword>
<name>R0L7Q2_ANAPL</name>
<dbReference type="EMBL" id="KB743685">
    <property type="protein sequence ID" value="EOA97459.1"/>
    <property type="molecule type" value="Genomic_DNA"/>
</dbReference>
<gene>
    <name evidence="1" type="ORF">Anapl_09626</name>
</gene>
<accession>R0L7Q2</accession>
<protein>
    <submittedName>
        <fullName evidence="1">Uncharacterized protein</fullName>
    </submittedName>
</protein>